<evidence type="ECO:0000313" key="2">
    <source>
        <dbReference type="EMBL" id="MCK8678769.1"/>
    </source>
</evidence>
<comment type="caution">
    <text evidence="2">The sequence shown here is derived from an EMBL/GenBank/DDBJ whole genome shotgun (WGS) entry which is preliminary data.</text>
</comment>
<evidence type="ECO:0000256" key="1">
    <source>
        <dbReference type="SAM" id="SignalP"/>
    </source>
</evidence>
<protein>
    <recommendedName>
        <fullName evidence="4">SH3 domain-containing protein</fullName>
    </recommendedName>
</protein>
<evidence type="ECO:0008006" key="4">
    <source>
        <dbReference type="Google" id="ProtNLM"/>
    </source>
</evidence>
<dbReference type="Proteomes" id="UP001522868">
    <property type="component" value="Unassembled WGS sequence"/>
</dbReference>
<reference evidence="2 3" key="1">
    <citation type="submission" date="2022-04" db="EMBL/GenBank/DDBJ databases">
        <title>Streptomyces sp. nov. LCR6-01 isolated from Lichen of Dirinaria sp.</title>
        <authorList>
            <person name="Kanchanasin P."/>
            <person name="Tanasupawat S."/>
            <person name="Phongsopitanun W."/>
        </authorList>
    </citation>
    <scope>NUCLEOTIDE SEQUENCE [LARGE SCALE GENOMIC DNA]</scope>
    <source>
        <strain evidence="2 3">LCR6-01</strain>
    </source>
</reference>
<feature type="signal peptide" evidence="1">
    <location>
        <begin position="1"/>
        <end position="30"/>
    </location>
</feature>
<dbReference type="RefSeq" id="WP_248634410.1">
    <property type="nucleotide sequence ID" value="NZ_JALPTH010000013.1"/>
</dbReference>
<keyword evidence="1" id="KW-0732">Signal</keyword>
<feature type="chain" id="PRO_5046309723" description="SH3 domain-containing protein" evidence="1">
    <location>
        <begin position="31"/>
        <end position="129"/>
    </location>
</feature>
<organism evidence="2 3">
    <name type="scientific">Streptomyces lichenis</name>
    <dbReference type="NCBI Taxonomy" id="2306967"/>
    <lineage>
        <taxon>Bacteria</taxon>
        <taxon>Bacillati</taxon>
        <taxon>Actinomycetota</taxon>
        <taxon>Actinomycetes</taxon>
        <taxon>Kitasatosporales</taxon>
        <taxon>Streptomycetaceae</taxon>
        <taxon>Streptomyces</taxon>
    </lineage>
</organism>
<accession>A0ABT0IBS3</accession>
<proteinExistence type="predicted"/>
<dbReference type="EMBL" id="JALPTH010000013">
    <property type="protein sequence ID" value="MCK8678769.1"/>
    <property type="molecule type" value="Genomic_DNA"/>
</dbReference>
<evidence type="ECO:0000313" key="3">
    <source>
        <dbReference type="Proteomes" id="UP001522868"/>
    </source>
</evidence>
<sequence>MSQHLVRRAAAGLAAVAALSLSTATGTAHAGAAGFYVSLQTNSNIRSLPNTQNVPILNTGSSRDRYYLDGVCYVHGQPVTAGGYRTDVWYRGTVHDSVIGNGPYRDVWAWGGNVNIGKDPSDSVGRCPS</sequence>
<keyword evidence="3" id="KW-1185">Reference proteome</keyword>
<gene>
    <name evidence="2" type="ORF">M1O15_15495</name>
</gene>
<name>A0ABT0IBS3_9ACTN</name>